<accession>A0A7W7VK97</accession>
<keyword evidence="1" id="KW-0732">Signal</keyword>
<evidence type="ECO:0000313" key="2">
    <source>
        <dbReference type="EMBL" id="MBB4913124.1"/>
    </source>
</evidence>
<dbReference type="Proteomes" id="UP000552644">
    <property type="component" value="Unassembled WGS sequence"/>
</dbReference>
<evidence type="ECO:0000256" key="1">
    <source>
        <dbReference type="SAM" id="SignalP"/>
    </source>
</evidence>
<evidence type="ECO:0000313" key="3">
    <source>
        <dbReference type="Proteomes" id="UP000552644"/>
    </source>
</evidence>
<reference evidence="2 3" key="1">
    <citation type="submission" date="2020-08" db="EMBL/GenBank/DDBJ databases">
        <title>Genomic Encyclopedia of Type Strains, Phase III (KMG-III): the genomes of soil and plant-associated and newly described type strains.</title>
        <authorList>
            <person name="Whitman W."/>
        </authorList>
    </citation>
    <scope>NUCLEOTIDE SEQUENCE [LARGE SCALE GENOMIC DNA]</scope>
    <source>
        <strain evidence="2 3">CECT 8840</strain>
    </source>
</reference>
<keyword evidence="3" id="KW-1185">Reference proteome</keyword>
<comment type="caution">
    <text evidence="2">The sequence shown here is derived from an EMBL/GenBank/DDBJ whole genome shotgun (WGS) entry which is preliminary data.</text>
</comment>
<name>A0A7W7VK97_9ACTN</name>
<dbReference type="AlphaFoldDB" id="A0A7W7VK97"/>
<gene>
    <name evidence="2" type="ORF">FHS44_000196</name>
</gene>
<protein>
    <recommendedName>
        <fullName evidence="4">DUF11 domain-containing protein</fullName>
    </recommendedName>
</protein>
<dbReference type="EMBL" id="JACHJP010000001">
    <property type="protein sequence ID" value="MBB4913124.1"/>
    <property type="molecule type" value="Genomic_DNA"/>
</dbReference>
<feature type="signal peptide" evidence="1">
    <location>
        <begin position="1"/>
        <end position="26"/>
    </location>
</feature>
<feature type="chain" id="PRO_5030770202" description="DUF11 domain-containing protein" evidence="1">
    <location>
        <begin position="27"/>
        <end position="184"/>
    </location>
</feature>
<evidence type="ECO:0008006" key="4">
    <source>
        <dbReference type="Google" id="ProtNLM"/>
    </source>
</evidence>
<proteinExistence type="predicted"/>
<dbReference type="RefSeq" id="WP_184711937.1">
    <property type="nucleotide sequence ID" value="NZ_JACHJP010000001.1"/>
</dbReference>
<sequence length="184" mass="19305">MRRHLTAFAATAMAAGVLFVPQSANAATAPPTVATLGASAGALASPPLSPLKLTAYYPRSAWAGDTIVYTLKTRNVGSWPTDIAYVGGYVPKQARRVQIVGPSGSYCEAKGREVGCLLNRLRPGKTASVKVKVWLRGSARGTATAEFATASIDVPAGGIDTLNIYGIDAGVDLKYVKVRTRILR</sequence>
<organism evidence="2 3">
    <name type="scientific">Streptosporangium saharense</name>
    <dbReference type="NCBI Taxonomy" id="1706840"/>
    <lineage>
        <taxon>Bacteria</taxon>
        <taxon>Bacillati</taxon>
        <taxon>Actinomycetota</taxon>
        <taxon>Actinomycetes</taxon>
        <taxon>Streptosporangiales</taxon>
        <taxon>Streptosporangiaceae</taxon>
        <taxon>Streptosporangium</taxon>
    </lineage>
</organism>